<evidence type="ECO:0000313" key="12">
    <source>
        <dbReference type="Proteomes" id="UP001151760"/>
    </source>
</evidence>
<feature type="region of interest" description="Disordered" evidence="9">
    <location>
        <begin position="1289"/>
        <end position="1334"/>
    </location>
</feature>
<reference evidence="11" key="1">
    <citation type="journal article" date="2022" name="Int. J. Mol. Sci.">
        <title>Draft Genome of Tanacetum Coccineum: Genomic Comparison of Closely Related Tanacetum-Family Plants.</title>
        <authorList>
            <person name="Yamashiro T."/>
            <person name="Shiraishi A."/>
            <person name="Nakayama K."/>
            <person name="Satake H."/>
        </authorList>
    </citation>
    <scope>NUCLEOTIDE SEQUENCE</scope>
</reference>
<name>A0ABQ5GCA8_9ASTR</name>
<dbReference type="InterPro" id="IPR036875">
    <property type="entry name" value="Znf_CCHC_sf"/>
</dbReference>
<dbReference type="SUPFAM" id="SSF53098">
    <property type="entry name" value="Ribonuclease H-like"/>
    <property type="match status" value="1"/>
</dbReference>
<evidence type="ECO:0000256" key="1">
    <source>
        <dbReference type="ARBA" id="ARBA00012493"/>
    </source>
</evidence>
<dbReference type="InterPro" id="IPR043502">
    <property type="entry name" value="DNA/RNA_pol_sf"/>
</dbReference>
<keyword evidence="8" id="KW-0862">Zinc</keyword>
<evidence type="ECO:0000256" key="6">
    <source>
        <dbReference type="ARBA" id="ARBA00022801"/>
    </source>
</evidence>
<feature type="compositionally biased region" description="Acidic residues" evidence="9">
    <location>
        <begin position="826"/>
        <end position="870"/>
    </location>
</feature>
<dbReference type="InterPro" id="IPR043128">
    <property type="entry name" value="Rev_trsase/Diguanyl_cyclase"/>
</dbReference>
<proteinExistence type="predicted"/>
<dbReference type="PANTHER" id="PTHR37984">
    <property type="entry name" value="PROTEIN CBG26694"/>
    <property type="match status" value="1"/>
</dbReference>
<keyword evidence="3" id="KW-0548">Nucleotidyltransferase</keyword>
<evidence type="ECO:0000256" key="2">
    <source>
        <dbReference type="ARBA" id="ARBA00022679"/>
    </source>
</evidence>
<keyword evidence="6" id="KW-0378">Hydrolase</keyword>
<feature type="domain" description="CCHC-type" evidence="10">
    <location>
        <begin position="1358"/>
        <end position="1372"/>
    </location>
</feature>
<dbReference type="Pfam" id="PF08284">
    <property type="entry name" value="RVP_2"/>
    <property type="match status" value="2"/>
</dbReference>
<evidence type="ECO:0000256" key="9">
    <source>
        <dbReference type="SAM" id="MobiDB-lite"/>
    </source>
</evidence>
<dbReference type="Gene3D" id="4.10.60.10">
    <property type="entry name" value="Zinc finger, CCHC-type"/>
    <property type="match status" value="2"/>
</dbReference>
<keyword evidence="12" id="KW-1185">Reference proteome</keyword>
<protein>
    <recommendedName>
        <fullName evidence="1">RNA-directed DNA polymerase</fullName>
        <ecNumber evidence="1">2.7.7.49</ecNumber>
    </recommendedName>
</protein>
<dbReference type="SUPFAM" id="SSF56672">
    <property type="entry name" value="DNA/RNA polymerases"/>
    <property type="match status" value="1"/>
</dbReference>
<dbReference type="Pfam" id="PF17917">
    <property type="entry name" value="RT_RNaseH"/>
    <property type="match status" value="1"/>
</dbReference>
<dbReference type="SUPFAM" id="SSF57756">
    <property type="entry name" value="Retrovirus zinc finger-like domains"/>
    <property type="match status" value="1"/>
</dbReference>
<feature type="compositionally biased region" description="Basic and acidic residues" evidence="9">
    <location>
        <begin position="193"/>
        <end position="202"/>
    </location>
</feature>
<evidence type="ECO:0000256" key="4">
    <source>
        <dbReference type="ARBA" id="ARBA00022722"/>
    </source>
</evidence>
<dbReference type="Gene3D" id="2.40.70.10">
    <property type="entry name" value="Acid Proteases"/>
    <property type="match status" value="1"/>
</dbReference>
<feature type="compositionally biased region" description="Low complexity" evidence="9">
    <location>
        <begin position="780"/>
        <end position="804"/>
    </location>
</feature>
<evidence type="ECO:0000256" key="3">
    <source>
        <dbReference type="ARBA" id="ARBA00022695"/>
    </source>
</evidence>
<dbReference type="InterPro" id="IPR041373">
    <property type="entry name" value="RT_RNaseH"/>
</dbReference>
<keyword evidence="7 11" id="KW-0695">RNA-directed DNA polymerase</keyword>
<dbReference type="InterPro" id="IPR041588">
    <property type="entry name" value="Integrase_H2C2"/>
</dbReference>
<dbReference type="CDD" id="cd09274">
    <property type="entry name" value="RNase_HI_RT_Ty3"/>
    <property type="match status" value="1"/>
</dbReference>
<feature type="domain" description="CCHC-type" evidence="10">
    <location>
        <begin position="309"/>
        <end position="323"/>
    </location>
</feature>
<keyword evidence="5" id="KW-0255">Endonuclease</keyword>
<gene>
    <name evidence="11" type="ORF">Tco_1032608</name>
</gene>
<dbReference type="Gene3D" id="3.30.70.270">
    <property type="match status" value="2"/>
</dbReference>
<dbReference type="Proteomes" id="UP001151760">
    <property type="component" value="Unassembled WGS sequence"/>
</dbReference>
<dbReference type="PROSITE" id="PS50158">
    <property type="entry name" value="ZF_CCHC"/>
    <property type="match status" value="2"/>
</dbReference>
<feature type="region of interest" description="Disordered" evidence="9">
    <location>
        <begin position="775"/>
        <end position="918"/>
    </location>
</feature>
<dbReference type="Gene3D" id="3.10.10.10">
    <property type="entry name" value="HIV Type 1 Reverse Transcriptase, subunit A, domain 1"/>
    <property type="match status" value="1"/>
</dbReference>
<dbReference type="Gene3D" id="1.10.340.70">
    <property type="match status" value="1"/>
</dbReference>
<dbReference type="SMART" id="SM00343">
    <property type="entry name" value="ZnF_C2HC"/>
    <property type="match status" value="4"/>
</dbReference>
<dbReference type="Gene3D" id="3.10.20.370">
    <property type="match status" value="1"/>
</dbReference>
<dbReference type="GO" id="GO:0003964">
    <property type="term" value="F:RNA-directed DNA polymerase activity"/>
    <property type="evidence" value="ECO:0007669"/>
    <property type="project" value="UniProtKB-KW"/>
</dbReference>
<dbReference type="CDD" id="cd00303">
    <property type="entry name" value="retropepsin_like"/>
    <property type="match status" value="1"/>
</dbReference>
<dbReference type="Pfam" id="PF00098">
    <property type="entry name" value="zf-CCHC"/>
    <property type="match status" value="2"/>
</dbReference>
<dbReference type="CDD" id="cd01647">
    <property type="entry name" value="RT_LTR"/>
    <property type="match status" value="1"/>
</dbReference>
<dbReference type="Gene3D" id="3.30.420.10">
    <property type="entry name" value="Ribonuclease H-like superfamily/Ribonuclease H"/>
    <property type="match status" value="1"/>
</dbReference>
<organism evidence="11 12">
    <name type="scientific">Tanacetum coccineum</name>
    <dbReference type="NCBI Taxonomy" id="301880"/>
    <lineage>
        <taxon>Eukaryota</taxon>
        <taxon>Viridiplantae</taxon>
        <taxon>Streptophyta</taxon>
        <taxon>Embryophyta</taxon>
        <taxon>Tracheophyta</taxon>
        <taxon>Spermatophyta</taxon>
        <taxon>Magnoliopsida</taxon>
        <taxon>eudicotyledons</taxon>
        <taxon>Gunneridae</taxon>
        <taxon>Pentapetalae</taxon>
        <taxon>asterids</taxon>
        <taxon>campanulids</taxon>
        <taxon>Asterales</taxon>
        <taxon>Asteraceae</taxon>
        <taxon>Asteroideae</taxon>
        <taxon>Anthemideae</taxon>
        <taxon>Anthemidinae</taxon>
        <taxon>Tanacetum</taxon>
    </lineage>
</organism>
<dbReference type="PANTHER" id="PTHR37984:SF5">
    <property type="entry name" value="PROTEIN NYNRIN-LIKE"/>
    <property type="match status" value="1"/>
</dbReference>
<evidence type="ECO:0000313" key="11">
    <source>
        <dbReference type="EMBL" id="GJT73322.1"/>
    </source>
</evidence>
<dbReference type="EC" id="2.7.7.49" evidence="1"/>
<sequence>MKQDQTTYFYYYKPPTSPVIPDADGQPIPPIASRMRDMEKLMMERIDTEGRIKRKFKEQDRHFVGLGCDNIEIDRTVRKTMSNLSGVKKLVKDLSDRFDEYERSRVFKDKKILEEELVESEECFPCHPVRSSENHLLSTPFARSAPVPDLMIPIVLLEMLQHTFTITKKQPQTVNYAKLRRTQRGDPPPFDTGYRKTYDTKRSGPDMVELTSGYFGDGSRDRKDMGRNEGYGYLLYTTRFNELTLLCSRDVPHGTKDRVEAYIRDCRDAPLTETVQSKVNKCGKIGHKARECWSKVVATGANTQPIVTCYGCGEKGHIKANCPARNNPGGNGARGQAYALRDGDQNLGPNVVTGMFLLNNRYAKVLFDSGSDKSFVNVAFSHLIDIEPVKVDHSYEMDWLVLHDAVIVYGKKEVHVPLKKRTLVSLKKNAAERRTGGCVLLIVNSQMYFRGLARYSLRPDKWSLWIELVPGAAPVARAPYRLAPSKMKELARQLQELSDKGLFDRIVLFTDSRFWVSLQKALGTQLDLSTAYHPETDGQSERTIQTLEDMLRACVIDFGSSWDRHCLRCRFLLTNSYHASIKAAPFEALYGRKCRSPVCWRSEVVVEPTSLGHRMVRETTEKIVKYKEPLLTARSRQKSYADRKRRLTEFEVGDKVMLKVSPWKGVIRFGKRGKLSPRFVGPFKRCFVNDDVVIPLEEVQLDSKLHFIEEPAEIVDREVKRLKQSRIPIVKVRWNSRRGPEFTWEREDFFRSKYPHLFARRRVTRQDKRRDIIMANVPSNDPNVDAPANVPAPANPENAPVQPVGHGDGFHPWVGGNIPNNQNGWIEEDPEEDPEDDPKEDLEEDPEEDPKDDPEDNNDDDWEADDEAEVIEPYTGDDLNNPPPPVSEDEETPPTSPVIPDADGQPIPPIASFGQNFHFGESSSTANLLTGNSKVVPTGPMGPNLRTIWRRMGDMEKLMTERINTEGRIKKKFKEQDRHFLGLGCDNIEIDRTVRKAMSNLSGVEKLVKDLSDRFDEYERSKVFKDKKILEEELVNERNRKDFYREFGEYMCRMLQKCQKSGDGLPVPSGSQVRKPPAEPFARSAPALHSDDPYVVARDAAAAATTSDMDDDDDTASMDSQPYEPRGSPRDSQKVLKPPSGLSEKEFEMKQIVLEEHKVAPAAGNRTGVGFHCEQNIPNEGMEAVTGKTWAEMKVMMTEEFCPPEEIQRMEYELWNLKVKDMDISSYTTRFNELALLCPGMVPTEQKKVEAYIRGLSENIKGEVTSSEPTTMNKAVRMAHTLMEQKVKARAEREADNKKRKWENFQGSSSSGGGNNNAPEKGNARAMTNAGNQNTNEAGQNVKCNKCGMQHYGNCPIKCNRCGKIGHKARECWSKVVATGANTQPIVTCYGCGEKGSILRLNCPTRNQPEEMDPVAKAYHLIDIEPVKVDHSYEVELADGRVVSTNTILRGCALNLVNHLFEIDLMPIELGTFDVIIGMDWLVLHDAVIVCGKKEVHVPLKKRTLVVKGDDGVSRLKVVSCMKVKKYVDRGSYLFVAQVVEKEPAERRLEDVPVICEFPDVFPEDLPGLPPSRQVEFVIELVPGAAPVARAPYRLAPSEMKELAKQLQELSDKGFIRPSSSPWGAPVLFVKKKDGSFRMCIYDPAITNFVFEKRIFQSRHSGLAMATTNFKPFLDKFVIVFIDDILIYSKNKEEHKEHLRIILGLLQKEKLYAKFSKCEFWLDSVKFLGHVINSQGVHVDPAKVEAIKSWSAPKSPTEVRQFLGLAGYYRRFIEGFSLIVKPLTKLTQKNKTYEWGEEEEEAFQLLKDKLCSAPILALPEGSEDFVVYCDASLKGYGAVLMQREKVIAYASRQLRTHEENYTTHDLELGAVVFALRLWRHYLYGVKCTVFTDHKSLQYILDQKELNMRQRRWIELLSDYDCEIRYHPGKANVVADALSRKEREKPLRVRSLMLTDHKDLMQQILEAQVESLKEGNVKKENLGRMQKQIFEIRTNGIRLYWWPNMKADIATYVDKCLTCAKVKAEHLKPSGLLQQPEIPEWKWEKVTMDFVSGLPRTPSGYDRLGHWAALRGYVLAKCVDLQFVGVRGASWNDDVVIPVGMKFNSTTKLNFVEDCGIIMIEECETAQTEP</sequence>
<dbReference type="Pfam" id="PF03732">
    <property type="entry name" value="Retrotrans_gag"/>
    <property type="match status" value="1"/>
</dbReference>
<keyword evidence="4" id="KW-0540">Nuclease</keyword>
<dbReference type="EMBL" id="BQNB010018340">
    <property type="protein sequence ID" value="GJT73322.1"/>
    <property type="molecule type" value="Genomic_DNA"/>
</dbReference>
<dbReference type="InterPro" id="IPR012337">
    <property type="entry name" value="RNaseH-like_sf"/>
</dbReference>
<dbReference type="Pfam" id="PF00078">
    <property type="entry name" value="RVT_1"/>
    <property type="match status" value="1"/>
</dbReference>
<accession>A0ABQ5GCA8</accession>
<keyword evidence="8" id="KW-0863">Zinc-finger</keyword>
<comment type="caution">
    <text evidence="11">The sequence shown here is derived from an EMBL/GenBank/DDBJ whole genome shotgun (WGS) entry which is preliminary data.</text>
</comment>
<keyword evidence="8" id="KW-0479">Metal-binding</keyword>
<feature type="region of interest" description="Disordered" evidence="9">
    <location>
        <begin position="1061"/>
        <end position="1142"/>
    </location>
</feature>
<dbReference type="InterPro" id="IPR005162">
    <property type="entry name" value="Retrotrans_gag_dom"/>
</dbReference>
<evidence type="ECO:0000256" key="8">
    <source>
        <dbReference type="PROSITE-ProRule" id="PRU00047"/>
    </source>
</evidence>
<dbReference type="InterPro" id="IPR021109">
    <property type="entry name" value="Peptidase_aspartic_dom_sf"/>
</dbReference>
<dbReference type="InterPro" id="IPR036397">
    <property type="entry name" value="RNaseH_sf"/>
</dbReference>
<feature type="region of interest" description="Disordered" evidence="9">
    <location>
        <begin position="181"/>
        <end position="202"/>
    </location>
</feature>
<dbReference type="InterPro" id="IPR000477">
    <property type="entry name" value="RT_dom"/>
</dbReference>
<keyword evidence="2" id="KW-0808">Transferase</keyword>
<evidence type="ECO:0000259" key="10">
    <source>
        <dbReference type="PROSITE" id="PS50158"/>
    </source>
</evidence>
<dbReference type="InterPro" id="IPR050951">
    <property type="entry name" value="Retrovirus_Pol_polyprotein"/>
</dbReference>
<evidence type="ECO:0000256" key="7">
    <source>
        <dbReference type="ARBA" id="ARBA00022918"/>
    </source>
</evidence>
<dbReference type="Pfam" id="PF17921">
    <property type="entry name" value="Integrase_H2C2"/>
    <property type="match status" value="1"/>
</dbReference>
<evidence type="ECO:0000256" key="5">
    <source>
        <dbReference type="ARBA" id="ARBA00022759"/>
    </source>
</evidence>
<dbReference type="InterPro" id="IPR001878">
    <property type="entry name" value="Znf_CCHC"/>
</dbReference>
<reference evidence="11" key="2">
    <citation type="submission" date="2022-01" db="EMBL/GenBank/DDBJ databases">
        <authorList>
            <person name="Yamashiro T."/>
            <person name="Shiraishi A."/>
            <person name="Satake H."/>
            <person name="Nakayama K."/>
        </authorList>
    </citation>
    <scope>NUCLEOTIDE SEQUENCE</scope>
</reference>